<reference evidence="3" key="1">
    <citation type="journal article" date="2017" name="Nat. Ecol. Evol.">
        <title>Genome expansion and lineage-specific genetic innovations in the forest pathogenic fungi Armillaria.</title>
        <authorList>
            <person name="Sipos G."/>
            <person name="Prasanna A.N."/>
            <person name="Walter M.C."/>
            <person name="O'Connor E."/>
            <person name="Balint B."/>
            <person name="Krizsan K."/>
            <person name="Kiss B."/>
            <person name="Hess J."/>
            <person name="Varga T."/>
            <person name="Slot J."/>
            <person name="Riley R."/>
            <person name="Boka B."/>
            <person name="Rigling D."/>
            <person name="Barry K."/>
            <person name="Lee J."/>
            <person name="Mihaltcheva S."/>
            <person name="LaButti K."/>
            <person name="Lipzen A."/>
            <person name="Waldron R."/>
            <person name="Moloney N.M."/>
            <person name="Sperisen C."/>
            <person name="Kredics L."/>
            <person name="Vagvoelgyi C."/>
            <person name="Patrignani A."/>
            <person name="Fitzpatrick D."/>
            <person name="Nagy I."/>
            <person name="Doyle S."/>
            <person name="Anderson J.B."/>
            <person name="Grigoriev I.V."/>
            <person name="Gueldener U."/>
            <person name="Muensterkoetter M."/>
            <person name="Nagy L.G."/>
        </authorList>
    </citation>
    <scope>NUCLEOTIDE SEQUENCE [LARGE SCALE GENOMIC DNA]</scope>
    <source>
        <strain evidence="3">28-4</strain>
    </source>
</reference>
<keyword evidence="1" id="KW-0472">Membrane</keyword>
<feature type="transmembrane region" description="Helical" evidence="1">
    <location>
        <begin position="40"/>
        <end position="60"/>
    </location>
</feature>
<organism evidence="2 3">
    <name type="scientific">Armillaria solidipes</name>
    <dbReference type="NCBI Taxonomy" id="1076256"/>
    <lineage>
        <taxon>Eukaryota</taxon>
        <taxon>Fungi</taxon>
        <taxon>Dikarya</taxon>
        <taxon>Basidiomycota</taxon>
        <taxon>Agaricomycotina</taxon>
        <taxon>Agaricomycetes</taxon>
        <taxon>Agaricomycetidae</taxon>
        <taxon>Agaricales</taxon>
        <taxon>Marasmiineae</taxon>
        <taxon>Physalacriaceae</taxon>
        <taxon>Armillaria</taxon>
    </lineage>
</organism>
<keyword evidence="1" id="KW-1133">Transmembrane helix</keyword>
<protein>
    <submittedName>
        <fullName evidence="2">Uncharacterized protein</fullName>
    </submittedName>
</protein>
<dbReference type="InterPro" id="IPR038213">
    <property type="entry name" value="IFI6/IFI27-like_sf"/>
</dbReference>
<name>A0A2H3B3D2_9AGAR</name>
<evidence type="ECO:0000256" key="1">
    <source>
        <dbReference type="SAM" id="Phobius"/>
    </source>
</evidence>
<dbReference type="Gene3D" id="6.10.110.10">
    <property type="match status" value="1"/>
</dbReference>
<gene>
    <name evidence="2" type="ORF">ARMSODRAFT_1025486</name>
</gene>
<dbReference type="AlphaFoldDB" id="A0A2H3B3D2"/>
<sequence length="157" mass="17819">MADFHEVSTFCIRVPDLNGALTILKNALILNDQLAMGHPYIYAGTCMFLLSTPVVLTWPFKACYMLIRLPIAFARWFVRSLGYNNTGIARNSFASRYQSINYGGYVPRDSVFSGMQSFGAYNEEAWDEEEEIPVYATLLQIGVGVLLIRCLNFLYFK</sequence>
<evidence type="ECO:0000313" key="3">
    <source>
        <dbReference type="Proteomes" id="UP000218334"/>
    </source>
</evidence>
<dbReference type="Proteomes" id="UP000218334">
    <property type="component" value="Unassembled WGS sequence"/>
</dbReference>
<dbReference type="EMBL" id="KZ293474">
    <property type="protein sequence ID" value="PBK61562.1"/>
    <property type="molecule type" value="Genomic_DNA"/>
</dbReference>
<accession>A0A2H3B3D2</accession>
<proteinExistence type="predicted"/>
<keyword evidence="1" id="KW-0812">Transmembrane</keyword>
<evidence type="ECO:0000313" key="2">
    <source>
        <dbReference type="EMBL" id="PBK61562.1"/>
    </source>
</evidence>
<keyword evidence="3" id="KW-1185">Reference proteome</keyword>